<name>A0A4U1MLJ8_9BACL</name>
<feature type="transmembrane region" description="Helical" evidence="6">
    <location>
        <begin position="126"/>
        <end position="143"/>
    </location>
</feature>
<proteinExistence type="inferred from homology"/>
<feature type="transmembrane region" description="Helical" evidence="6">
    <location>
        <begin position="60"/>
        <end position="86"/>
    </location>
</feature>
<evidence type="ECO:0000313" key="9">
    <source>
        <dbReference type="Proteomes" id="UP000310541"/>
    </source>
</evidence>
<gene>
    <name evidence="8" type="ORF">FBF83_00470</name>
</gene>
<protein>
    <recommendedName>
        <fullName evidence="6">TVP38/TMEM64 family membrane protein</fullName>
    </recommendedName>
</protein>
<comment type="caution">
    <text evidence="8">The sequence shown here is derived from an EMBL/GenBank/DDBJ whole genome shotgun (WGS) entry which is preliminary data.</text>
</comment>
<evidence type="ECO:0000256" key="4">
    <source>
        <dbReference type="ARBA" id="ARBA00022989"/>
    </source>
</evidence>
<evidence type="ECO:0000256" key="5">
    <source>
        <dbReference type="ARBA" id="ARBA00023136"/>
    </source>
</evidence>
<sequence length="222" mass="24708">MKHAKTWLKWGAILAFVGLLIWFSRSYLDFRVEEIRDWILSFGILAPIVYMVIYTIRPLIFFPASVLSIAGGLAFGSLFGTIYTVIGATGGAVLSFIVARKLGKSIANKDWQGKGRKLQEQLEKNGFFYVLFFRFVPLFNFDLISYSAGLSKIKFISFFLGTLIGIIPGTFAYNFLGSSLVTGDPKVIAIAVGVFILLSVIPILIRNRVMKSSNSPIKEKID</sequence>
<keyword evidence="2 6" id="KW-1003">Cell membrane</keyword>
<feature type="transmembrane region" description="Helical" evidence="6">
    <location>
        <begin position="35"/>
        <end position="53"/>
    </location>
</feature>
<dbReference type="InterPro" id="IPR032816">
    <property type="entry name" value="VTT_dom"/>
</dbReference>
<dbReference type="AlphaFoldDB" id="A0A4U1MLJ8"/>
<evidence type="ECO:0000256" key="2">
    <source>
        <dbReference type="ARBA" id="ARBA00022475"/>
    </source>
</evidence>
<dbReference type="OrthoDB" id="9812980at2"/>
<dbReference type="PANTHER" id="PTHR12677">
    <property type="entry name" value="GOLGI APPARATUS MEMBRANE PROTEIN TVP38-RELATED"/>
    <property type="match status" value="1"/>
</dbReference>
<dbReference type="Pfam" id="PF09335">
    <property type="entry name" value="VTT_dom"/>
    <property type="match status" value="1"/>
</dbReference>
<keyword evidence="5 6" id="KW-0472">Membrane</keyword>
<dbReference type="EMBL" id="SWFM01000001">
    <property type="protein sequence ID" value="TKD71320.1"/>
    <property type="molecule type" value="Genomic_DNA"/>
</dbReference>
<dbReference type="PANTHER" id="PTHR12677:SF59">
    <property type="entry name" value="GOLGI APPARATUS MEMBRANE PROTEIN TVP38-RELATED"/>
    <property type="match status" value="1"/>
</dbReference>
<dbReference type="RefSeq" id="WP_136945197.1">
    <property type="nucleotide sequence ID" value="NZ_SWFM01000001.1"/>
</dbReference>
<evidence type="ECO:0000256" key="1">
    <source>
        <dbReference type="ARBA" id="ARBA00004651"/>
    </source>
</evidence>
<evidence type="ECO:0000259" key="7">
    <source>
        <dbReference type="Pfam" id="PF09335"/>
    </source>
</evidence>
<dbReference type="GO" id="GO:0005886">
    <property type="term" value="C:plasma membrane"/>
    <property type="evidence" value="ECO:0007669"/>
    <property type="project" value="UniProtKB-SubCell"/>
</dbReference>
<feature type="domain" description="VTT" evidence="7">
    <location>
        <begin position="62"/>
        <end position="178"/>
    </location>
</feature>
<keyword evidence="3 6" id="KW-0812">Transmembrane</keyword>
<comment type="similarity">
    <text evidence="6">Belongs to the TVP38/TMEM64 family.</text>
</comment>
<dbReference type="Proteomes" id="UP000310541">
    <property type="component" value="Unassembled WGS sequence"/>
</dbReference>
<feature type="transmembrane region" description="Helical" evidence="6">
    <location>
        <begin position="7"/>
        <end position="23"/>
    </location>
</feature>
<reference evidence="8 9" key="1">
    <citation type="submission" date="2019-04" db="EMBL/GenBank/DDBJ databases">
        <title>Genome sequence of Bacillus hwajinpoensis strain Y2.</title>
        <authorList>
            <person name="Fair J.L."/>
            <person name="Maclea K.S."/>
        </authorList>
    </citation>
    <scope>NUCLEOTIDE SEQUENCE [LARGE SCALE GENOMIC DNA]</scope>
    <source>
        <strain evidence="8 9">Y2</strain>
    </source>
</reference>
<evidence type="ECO:0000256" key="3">
    <source>
        <dbReference type="ARBA" id="ARBA00022692"/>
    </source>
</evidence>
<accession>A0A4U1MLJ8</accession>
<keyword evidence="4 6" id="KW-1133">Transmembrane helix</keyword>
<feature type="transmembrane region" description="Helical" evidence="6">
    <location>
        <begin position="187"/>
        <end position="205"/>
    </location>
</feature>
<comment type="subcellular location">
    <subcellularLocation>
        <location evidence="1 6">Cell membrane</location>
        <topology evidence="1 6">Multi-pass membrane protein</topology>
    </subcellularLocation>
</comment>
<organism evidence="8 9">
    <name type="scientific">Guptibacillus hwajinpoensis</name>
    <dbReference type="NCBI Taxonomy" id="208199"/>
    <lineage>
        <taxon>Bacteria</taxon>
        <taxon>Bacillati</taxon>
        <taxon>Bacillota</taxon>
        <taxon>Bacilli</taxon>
        <taxon>Bacillales</taxon>
        <taxon>Guptibacillaceae</taxon>
        <taxon>Guptibacillus</taxon>
    </lineage>
</organism>
<feature type="transmembrane region" description="Helical" evidence="6">
    <location>
        <begin position="155"/>
        <end position="175"/>
    </location>
</feature>
<dbReference type="InterPro" id="IPR015414">
    <property type="entry name" value="TMEM64"/>
</dbReference>
<evidence type="ECO:0000256" key="6">
    <source>
        <dbReference type="RuleBase" id="RU366058"/>
    </source>
</evidence>
<evidence type="ECO:0000313" key="8">
    <source>
        <dbReference type="EMBL" id="TKD71320.1"/>
    </source>
</evidence>